<reference evidence="1" key="1">
    <citation type="submission" date="2017-07" db="EMBL/GenBank/DDBJ databases">
        <title>Taro Niue Genome Assembly and Annotation.</title>
        <authorList>
            <person name="Atibalentja N."/>
            <person name="Keating K."/>
            <person name="Fields C.J."/>
        </authorList>
    </citation>
    <scope>NUCLEOTIDE SEQUENCE</scope>
    <source>
        <strain evidence="1">Niue_2</strain>
        <tissue evidence="1">Leaf</tissue>
    </source>
</reference>
<keyword evidence="2" id="KW-1185">Reference proteome</keyword>
<comment type="caution">
    <text evidence="1">The sequence shown here is derived from an EMBL/GenBank/DDBJ whole genome shotgun (WGS) entry which is preliminary data.</text>
</comment>
<evidence type="ECO:0000313" key="1">
    <source>
        <dbReference type="EMBL" id="MQL77774.1"/>
    </source>
</evidence>
<gene>
    <name evidence="1" type="ORF">Taro_010181</name>
</gene>
<dbReference type="AlphaFoldDB" id="A0A843U7N0"/>
<proteinExistence type="predicted"/>
<organism evidence="1 2">
    <name type="scientific">Colocasia esculenta</name>
    <name type="common">Wild taro</name>
    <name type="synonym">Arum esculentum</name>
    <dbReference type="NCBI Taxonomy" id="4460"/>
    <lineage>
        <taxon>Eukaryota</taxon>
        <taxon>Viridiplantae</taxon>
        <taxon>Streptophyta</taxon>
        <taxon>Embryophyta</taxon>
        <taxon>Tracheophyta</taxon>
        <taxon>Spermatophyta</taxon>
        <taxon>Magnoliopsida</taxon>
        <taxon>Liliopsida</taxon>
        <taxon>Araceae</taxon>
        <taxon>Aroideae</taxon>
        <taxon>Colocasieae</taxon>
        <taxon>Colocasia</taxon>
    </lineage>
</organism>
<dbReference type="EMBL" id="NMUH01000366">
    <property type="protein sequence ID" value="MQL77774.1"/>
    <property type="molecule type" value="Genomic_DNA"/>
</dbReference>
<evidence type="ECO:0000313" key="2">
    <source>
        <dbReference type="Proteomes" id="UP000652761"/>
    </source>
</evidence>
<protein>
    <submittedName>
        <fullName evidence="1">Uncharacterized protein</fullName>
    </submittedName>
</protein>
<dbReference type="Proteomes" id="UP000652761">
    <property type="component" value="Unassembled WGS sequence"/>
</dbReference>
<sequence length="208" mass="23216">MRRRPPLNAAQSPEEPSFKLHFAVASLRRTPSDEQYDDEHANVRVSTLPWRRKIEATPWSPHLWPAEGGVKNTSSPHRGITRSHLLQVELVLEIFCIKEGAEAKGKAPHHPLGVEITQELGGRRSWRCFCNFLELPKESSGLCFCTDLSKRQGPWTPVMILASIDPAADSESAARDRRLVLQDRTVSCLVGDTVPSEEAAETDSERGD</sequence>
<name>A0A843U7N0_COLES</name>
<accession>A0A843U7N0</accession>